<keyword evidence="6" id="KW-1185">Reference proteome</keyword>
<dbReference type="Pfam" id="PF13692">
    <property type="entry name" value="Glyco_trans_1_4"/>
    <property type="match status" value="1"/>
</dbReference>
<evidence type="ECO:0000256" key="1">
    <source>
        <dbReference type="ARBA" id="ARBA00022676"/>
    </source>
</evidence>
<evidence type="ECO:0000256" key="3">
    <source>
        <dbReference type="SAM" id="MobiDB-lite"/>
    </source>
</evidence>
<feature type="compositionally biased region" description="Low complexity" evidence="3">
    <location>
        <begin position="1"/>
        <end position="13"/>
    </location>
</feature>
<evidence type="ECO:0000313" key="5">
    <source>
        <dbReference type="EMBL" id="MEU0708605.1"/>
    </source>
</evidence>
<dbReference type="PANTHER" id="PTHR45947:SF3">
    <property type="entry name" value="SULFOQUINOVOSYL TRANSFERASE SQD2"/>
    <property type="match status" value="1"/>
</dbReference>
<dbReference type="PANTHER" id="PTHR45947">
    <property type="entry name" value="SULFOQUINOVOSYL TRANSFERASE SQD2"/>
    <property type="match status" value="1"/>
</dbReference>
<dbReference type="Proteomes" id="UP001550378">
    <property type="component" value="Unassembled WGS sequence"/>
</dbReference>
<evidence type="ECO:0000313" key="6">
    <source>
        <dbReference type="Proteomes" id="UP001550378"/>
    </source>
</evidence>
<accession>A0ABV2W4W8</accession>
<dbReference type="Gene3D" id="3.40.50.2000">
    <property type="entry name" value="Glycogen Phosphorylase B"/>
    <property type="match status" value="2"/>
</dbReference>
<comment type="caution">
    <text evidence="5">The sequence shown here is derived from an EMBL/GenBank/DDBJ whole genome shotgun (WGS) entry which is preliminary data.</text>
</comment>
<dbReference type="RefSeq" id="WP_359805972.1">
    <property type="nucleotide sequence ID" value="NZ_JBEXZQ010000011.1"/>
</dbReference>
<name>A0ABV2W4W8_9ACTN</name>
<keyword evidence="2 5" id="KW-0808">Transferase</keyword>
<protein>
    <submittedName>
        <fullName evidence="5">Glycosyltransferase family 4 protein</fullName>
        <ecNumber evidence="5">2.4.-.-</ecNumber>
    </submittedName>
</protein>
<evidence type="ECO:0000259" key="4">
    <source>
        <dbReference type="Pfam" id="PF13439"/>
    </source>
</evidence>
<sequence>MPQHVPPTLTAAPTPLPAAPPAPPIGTPAPACTPGGVPDRAAARSGRSSRGGGAGGAPRRIVFLSRRDLGNPAAGGSELLVDRLAEGLTELGHEVTLLCGGPAVYRDYRVVSAGGDLGHFLRAPAAFTRQVGACDLLVEVCNGLPYLAPLWHRGPTLCLVNHVHTELWGMRYPRPAAGIGRRLERWALSGAQRGNLLVAVSESTASALGALGVDPDRIRIVHNGVEEPGPRTPRSPEPLFLAVGRLVEYKRIDLLLRLWERVRPVTGGTLVIVGDGPEARRLEALAGPGVVFAGRVSEEEKHRLLCASWLLLHPSAVEGWGLVVTEAAGRGTPSIGFDVPGLRDSVEDGVTGALVRGESAFAAAWCALALDHDRREAMGRAAALRAGRYRWATTVRRFRDVAAEAAARHGAPAPGDATGRDGAALAAGAPARTPAATTPRASTAPAAPAPTAPAEQTPARTPTAPAEPTAPRRG</sequence>
<feature type="region of interest" description="Disordered" evidence="3">
    <location>
        <begin position="407"/>
        <end position="474"/>
    </location>
</feature>
<organism evidence="5 6">
    <name type="scientific">Streptomyces lavendulocolor</name>
    <dbReference type="NCBI Taxonomy" id="67316"/>
    <lineage>
        <taxon>Bacteria</taxon>
        <taxon>Bacillati</taxon>
        <taxon>Actinomycetota</taxon>
        <taxon>Actinomycetes</taxon>
        <taxon>Kitasatosporales</taxon>
        <taxon>Streptomycetaceae</taxon>
        <taxon>Streptomyces</taxon>
    </lineage>
</organism>
<feature type="region of interest" description="Disordered" evidence="3">
    <location>
        <begin position="1"/>
        <end position="57"/>
    </location>
</feature>
<dbReference type="EMBL" id="JBEXZR010000011">
    <property type="protein sequence ID" value="MEU0708605.1"/>
    <property type="molecule type" value="Genomic_DNA"/>
</dbReference>
<keyword evidence="1 5" id="KW-0328">Glycosyltransferase</keyword>
<gene>
    <name evidence="5" type="ORF">ABZ508_14730</name>
</gene>
<dbReference type="Pfam" id="PF13439">
    <property type="entry name" value="Glyco_transf_4"/>
    <property type="match status" value="1"/>
</dbReference>
<dbReference type="InterPro" id="IPR050194">
    <property type="entry name" value="Glycosyltransferase_grp1"/>
</dbReference>
<evidence type="ECO:0000256" key="2">
    <source>
        <dbReference type="ARBA" id="ARBA00022679"/>
    </source>
</evidence>
<reference evidence="5 6" key="1">
    <citation type="submission" date="2024-06" db="EMBL/GenBank/DDBJ databases">
        <title>The Natural Products Discovery Center: Release of the First 8490 Sequenced Strains for Exploring Actinobacteria Biosynthetic Diversity.</title>
        <authorList>
            <person name="Kalkreuter E."/>
            <person name="Kautsar S.A."/>
            <person name="Yang D."/>
            <person name="Bader C.D."/>
            <person name="Teijaro C.N."/>
            <person name="Fluegel L."/>
            <person name="Davis C.M."/>
            <person name="Simpson J.R."/>
            <person name="Lauterbach L."/>
            <person name="Steele A.D."/>
            <person name="Gui C."/>
            <person name="Meng S."/>
            <person name="Li G."/>
            <person name="Viehrig K."/>
            <person name="Ye F."/>
            <person name="Su P."/>
            <person name="Kiefer A.F."/>
            <person name="Nichols A."/>
            <person name="Cepeda A.J."/>
            <person name="Yan W."/>
            <person name="Fan B."/>
            <person name="Jiang Y."/>
            <person name="Adhikari A."/>
            <person name="Zheng C.-J."/>
            <person name="Schuster L."/>
            <person name="Cowan T.M."/>
            <person name="Smanski M.J."/>
            <person name="Chevrette M.G."/>
            <person name="De Carvalho L.P.S."/>
            <person name="Shen B."/>
        </authorList>
    </citation>
    <scope>NUCLEOTIDE SEQUENCE [LARGE SCALE GENOMIC DNA]</scope>
    <source>
        <strain evidence="5 6">NPDC006337</strain>
    </source>
</reference>
<dbReference type="CDD" id="cd03801">
    <property type="entry name" value="GT4_PimA-like"/>
    <property type="match status" value="1"/>
</dbReference>
<feature type="compositionally biased region" description="Low complexity" evidence="3">
    <location>
        <begin position="407"/>
        <end position="446"/>
    </location>
</feature>
<dbReference type="SUPFAM" id="SSF53756">
    <property type="entry name" value="UDP-Glycosyltransferase/glycogen phosphorylase"/>
    <property type="match status" value="1"/>
</dbReference>
<dbReference type="InterPro" id="IPR028098">
    <property type="entry name" value="Glyco_trans_4-like_N"/>
</dbReference>
<proteinExistence type="predicted"/>
<dbReference type="GO" id="GO:0016757">
    <property type="term" value="F:glycosyltransferase activity"/>
    <property type="evidence" value="ECO:0007669"/>
    <property type="project" value="UniProtKB-KW"/>
</dbReference>
<feature type="domain" description="Glycosyltransferase subfamily 4-like N-terminal" evidence="4">
    <location>
        <begin position="75"/>
        <end position="226"/>
    </location>
</feature>
<feature type="compositionally biased region" description="Low complexity" evidence="3">
    <location>
        <begin position="452"/>
        <end position="474"/>
    </location>
</feature>
<dbReference type="EC" id="2.4.-.-" evidence="5"/>
<feature type="compositionally biased region" description="Pro residues" evidence="3">
    <location>
        <begin position="14"/>
        <end position="27"/>
    </location>
</feature>